<dbReference type="EC" id="2.4.-.-" evidence="2"/>
<organism evidence="2 3">
    <name type="scientific">Comamonas sediminis</name>
    <dbReference type="NCBI Taxonomy" id="1783360"/>
    <lineage>
        <taxon>Bacteria</taxon>
        <taxon>Pseudomonadati</taxon>
        <taxon>Pseudomonadota</taxon>
        <taxon>Betaproteobacteria</taxon>
        <taxon>Burkholderiales</taxon>
        <taxon>Comamonadaceae</taxon>
        <taxon>Comamonas</taxon>
    </lineage>
</organism>
<keyword evidence="2" id="KW-0328">Glycosyltransferase</keyword>
<evidence type="ECO:0000259" key="1">
    <source>
        <dbReference type="Pfam" id="PF13439"/>
    </source>
</evidence>
<proteinExistence type="predicted"/>
<dbReference type="InterPro" id="IPR050194">
    <property type="entry name" value="Glycosyltransferase_grp1"/>
</dbReference>
<dbReference type="Pfam" id="PF13439">
    <property type="entry name" value="Glyco_transf_4"/>
    <property type="match status" value="1"/>
</dbReference>
<dbReference type="InterPro" id="IPR028098">
    <property type="entry name" value="Glyco_trans_4-like_N"/>
</dbReference>
<dbReference type="PANTHER" id="PTHR45947:SF3">
    <property type="entry name" value="SULFOQUINOVOSYL TRANSFERASE SQD2"/>
    <property type="match status" value="1"/>
</dbReference>
<name>A0ABV4B2V3_9BURK</name>
<reference evidence="2 3" key="1">
    <citation type="journal article" date="2016" name="Int. J. Syst. Evol. Microbiol.">
        <title>Description of Comamonas sediminis sp. nov., isolated from lagoon sediments.</title>
        <authorList>
            <person name="Subhash Y."/>
            <person name="Bang J.J."/>
            <person name="You T.H."/>
            <person name="Lee S.S."/>
        </authorList>
    </citation>
    <scope>NUCLEOTIDE SEQUENCE [LARGE SCALE GENOMIC DNA]</scope>
    <source>
        <strain evidence="2 3">JCM 31169</strain>
    </source>
</reference>
<sequence length="384" mass="41369">MSRKRILIITRNLPPLIGGMERLNWHIADELSRKADVHIISPAGSAALAPANVSVTEVALKPLSRFLMSSCLQAMQIASSWKPQFVLAGSGLTAPAALLASKFARARACVYLHGLDAAVQHPVYRAIWHPSIRKMDCVIANSYPTAKMASEIGIKNEEIKIVHPGVTLPTQGQTTDSLTSWRKRHSLGSARLLISIGRLTTRKGLQEFVQKSLPTIVKACPDVILAVIGDAPGDALYAKLQSRRSIQTAADAAGVGKNIRFLGVITDPGDLACAYENACLHIFPVRQINGDPEGFGMVAVEAAAHGRPTLAFATGGIIDAVAPGLSGELITPEDYDAFAQMAIEIISIGLNRWEKSSYIFAKKFAWPNFGNQISEALKIDNDIF</sequence>
<feature type="domain" description="Glycosyltransferase subfamily 4-like N-terminal" evidence="1">
    <location>
        <begin position="17"/>
        <end position="167"/>
    </location>
</feature>
<dbReference type="EMBL" id="JBGBDC010000005">
    <property type="protein sequence ID" value="MEY2251856.1"/>
    <property type="molecule type" value="Genomic_DNA"/>
</dbReference>
<keyword evidence="2" id="KW-0808">Transferase</keyword>
<dbReference type="Gene3D" id="3.40.50.2000">
    <property type="entry name" value="Glycogen Phosphorylase B"/>
    <property type="match status" value="2"/>
</dbReference>
<dbReference type="RefSeq" id="WP_369460180.1">
    <property type="nucleotide sequence ID" value="NZ_JBGBDC010000005.1"/>
</dbReference>
<evidence type="ECO:0000313" key="2">
    <source>
        <dbReference type="EMBL" id="MEY2251856.1"/>
    </source>
</evidence>
<accession>A0ABV4B2V3</accession>
<comment type="caution">
    <text evidence="2">The sequence shown here is derived from an EMBL/GenBank/DDBJ whole genome shotgun (WGS) entry which is preliminary data.</text>
</comment>
<dbReference type="Proteomes" id="UP001562178">
    <property type="component" value="Unassembled WGS sequence"/>
</dbReference>
<dbReference type="PANTHER" id="PTHR45947">
    <property type="entry name" value="SULFOQUINOVOSYL TRANSFERASE SQD2"/>
    <property type="match status" value="1"/>
</dbReference>
<dbReference type="GO" id="GO:0016757">
    <property type="term" value="F:glycosyltransferase activity"/>
    <property type="evidence" value="ECO:0007669"/>
    <property type="project" value="UniProtKB-KW"/>
</dbReference>
<evidence type="ECO:0000313" key="3">
    <source>
        <dbReference type="Proteomes" id="UP001562178"/>
    </source>
</evidence>
<dbReference type="SUPFAM" id="SSF53756">
    <property type="entry name" value="UDP-Glycosyltransferase/glycogen phosphorylase"/>
    <property type="match status" value="1"/>
</dbReference>
<gene>
    <name evidence="2" type="ORF">AB7A72_12645</name>
</gene>
<protein>
    <submittedName>
        <fullName evidence="2">Glycosyltransferase family 4 protein</fullName>
        <ecNumber evidence="2">2.4.-.-</ecNumber>
    </submittedName>
</protein>
<dbReference type="Pfam" id="PF13692">
    <property type="entry name" value="Glyco_trans_1_4"/>
    <property type="match status" value="1"/>
</dbReference>
<keyword evidence="3" id="KW-1185">Reference proteome</keyword>
<dbReference type="CDD" id="cd03801">
    <property type="entry name" value="GT4_PimA-like"/>
    <property type="match status" value="1"/>
</dbReference>